<dbReference type="EMBL" id="AOIQ01000016">
    <property type="protein sequence ID" value="ELZ09931.1"/>
    <property type="molecule type" value="Genomic_DNA"/>
</dbReference>
<sequence>MTGVADPLSILLASLRDGYVQVSVFVAVTVLAFGLVQYRTDGALLRAIEDNERLQPLIGGLLGLTPGCGGAIVVMPLYVRGSVSFGTVVATLGATAGDSAFVILALAPEAALYAYAIALVASVATGYLVDTAGLGVTRVDAAVSRLSPGTTATDGGTVVNNRIGPNPTHDYPSGSPTHSHEAGPDRTSRILTPLSHAAHVAWWVAAVGGLVLGTIYLLRGGPEIALSVGVDFAGAFTVFGLTGGVLSLYLYAIGRHYVGEGEIARARDSFGSVYDTLTHAAMETSFVTVWVIVALAGYEYVVVLSGLDVAAVAATAGVLAPIGGVAVGLIPGCGPQILLASVYAEGALPFSALAANAIAQDGDALFPLLAIDPKAAVVATIYNALPALVVGVALFFLWEPVFGMPEFGFGVA</sequence>
<evidence type="ECO:0000313" key="4">
    <source>
        <dbReference type="Proteomes" id="UP000011560"/>
    </source>
</evidence>
<feature type="transmembrane region" description="Helical" evidence="2">
    <location>
        <begin position="230"/>
        <end position="252"/>
    </location>
</feature>
<dbReference type="InterPro" id="IPR021552">
    <property type="entry name" value="ArsP_2"/>
</dbReference>
<organism evidence="3 4">
    <name type="scientific">Halovivax asiaticus JCM 14624</name>
    <dbReference type="NCBI Taxonomy" id="1227490"/>
    <lineage>
        <taxon>Archaea</taxon>
        <taxon>Methanobacteriati</taxon>
        <taxon>Methanobacteriota</taxon>
        <taxon>Stenosarchaea group</taxon>
        <taxon>Halobacteria</taxon>
        <taxon>Halobacteriales</taxon>
        <taxon>Natrialbaceae</taxon>
        <taxon>Halovivax</taxon>
    </lineage>
</organism>
<evidence type="ECO:0000256" key="2">
    <source>
        <dbReference type="SAM" id="Phobius"/>
    </source>
</evidence>
<feature type="region of interest" description="Disordered" evidence="1">
    <location>
        <begin position="152"/>
        <end position="186"/>
    </location>
</feature>
<evidence type="ECO:0000256" key="1">
    <source>
        <dbReference type="SAM" id="MobiDB-lite"/>
    </source>
</evidence>
<reference evidence="3 4" key="1">
    <citation type="journal article" date="2014" name="PLoS Genet.">
        <title>Phylogenetically driven sequencing of extremely halophilic archaea reveals strategies for static and dynamic osmo-response.</title>
        <authorList>
            <person name="Becker E.A."/>
            <person name="Seitzer P.M."/>
            <person name="Tritt A."/>
            <person name="Larsen D."/>
            <person name="Krusor M."/>
            <person name="Yao A.I."/>
            <person name="Wu D."/>
            <person name="Madern D."/>
            <person name="Eisen J.A."/>
            <person name="Darling A.E."/>
            <person name="Facciotti M.T."/>
        </authorList>
    </citation>
    <scope>NUCLEOTIDE SEQUENCE [LARGE SCALE GENOMIC DNA]</scope>
    <source>
        <strain evidence="3 4">JCM 14624</strain>
    </source>
</reference>
<dbReference type="STRING" id="1227490.C479_10170"/>
<feature type="transmembrane region" description="Helical" evidence="2">
    <location>
        <begin position="18"/>
        <end position="36"/>
    </location>
</feature>
<proteinExistence type="predicted"/>
<dbReference type="Pfam" id="PF11449">
    <property type="entry name" value="ArsP_2"/>
    <property type="match status" value="1"/>
</dbReference>
<feature type="transmembrane region" description="Helical" evidence="2">
    <location>
        <begin position="336"/>
        <end position="355"/>
    </location>
</feature>
<feature type="transmembrane region" description="Helical" evidence="2">
    <location>
        <begin position="284"/>
        <end position="302"/>
    </location>
</feature>
<dbReference type="NCBIfam" id="NF037962">
    <property type="entry name" value="arsenic_eff"/>
    <property type="match status" value="1"/>
</dbReference>
<evidence type="ECO:0000313" key="3">
    <source>
        <dbReference type="EMBL" id="ELZ09931.1"/>
    </source>
</evidence>
<gene>
    <name evidence="3" type="ORF">C479_10170</name>
</gene>
<dbReference type="AlphaFoldDB" id="M0BGB0"/>
<keyword evidence="2" id="KW-0472">Membrane</keyword>
<keyword evidence="4" id="KW-1185">Reference proteome</keyword>
<keyword evidence="2" id="KW-1133">Transmembrane helix</keyword>
<feature type="transmembrane region" description="Helical" evidence="2">
    <location>
        <begin position="309"/>
        <end position="330"/>
    </location>
</feature>
<feature type="transmembrane region" description="Helical" evidence="2">
    <location>
        <begin position="57"/>
        <end position="79"/>
    </location>
</feature>
<protein>
    <submittedName>
        <fullName evidence="3">Uncharacterized protein</fullName>
    </submittedName>
</protein>
<accession>M0BGB0</accession>
<feature type="transmembrane region" description="Helical" evidence="2">
    <location>
        <begin position="376"/>
        <end position="398"/>
    </location>
</feature>
<dbReference type="Proteomes" id="UP000011560">
    <property type="component" value="Unassembled WGS sequence"/>
</dbReference>
<feature type="transmembrane region" description="Helical" evidence="2">
    <location>
        <begin position="200"/>
        <end position="218"/>
    </location>
</feature>
<name>M0BGB0_9EURY</name>
<keyword evidence="2" id="KW-0812">Transmembrane</keyword>
<comment type="caution">
    <text evidence="3">The sequence shown here is derived from an EMBL/GenBank/DDBJ whole genome shotgun (WGS) entry which is preliminary data.</text>
</comment>
<dbReference type="PATRIC" id="fig|1227490.4.peg.2078"/>